<dbReference type="GO" id="GO:0051453">
    <property type="term" value="P:regulation of intracellular pH"/>
    <property type="evidence" value="ECO:0007669"/>
    <property type="project" value="TreeGrafter"/>
</dbReference>
<organism evidence="12 13">
    <name type="scientific">Ditylenchus dipsaci</name>
    <dbReference type="NCBI Taxonomy" id="166011"/>
    <lineage>
        <taxon>Eukaryota</taxon>
        <taxon>Metazoa</taxon>
        <taxon>Ecdysozoa</taxon>
        <taxon>Nematoda</taxon>
        <taxon>Chromadorea</taxon>
        <taxon>Rhabditida</taxon>
        <taxon>Tylenchina</taxon>
        <taxon>Tylenchomorpha</taxon>
        <taxon>Sphaerularioidea</taxon>
        <taxon>Anguinidae</taxon>
        <taxon>Anguininae</taxon>
        <taxon>Ditylenchus</taxon>
    </lineage>
</organism>
<dbReference type="GO" id="GO:0015386">
    <property type="term" value="F:potassium:proton antiporter activity"/>
    <property type="evidence" value="ECO:0007669"/>
    <property type="project" value="TreeGrafter"/>
</dbReference>
<feature type="transmembrane region" description="Helical" evidence="10">
    <location>
        <begin position="73"/>
        <end position="92"/>
    </location>
</feature>
<evidence type="ECO:0000259" key="11">
    <source>
        <dbReference type="Pfam" id="PF00999"/>
    </source>
</evidence>
<dbReference type="WBParaSite" id="jg7040">
    <property type="protein sequence ID" value="jg7040"/>
    <property type="gene ID" value="jg7040"/>
</dbReference>
<dbReference type="PANTHER" id="PTHR10110:SF98">
    <property type="entry name" value="SODIUM_HYDROGEN EXCHANGER"/>
    <property type="match status" value="1"/>
</dbReference>
<accession>A0A915EJR1</accession>
<dbReference type="GO" id="GO:0098719">
    <property type="term" value="P:sodium ion import across plasma membrane"/>
    <property type="evidence" value="ECO:0007669"/>
    <property type="project" value="TreeGrafter"/>
</dbReference>
<evidence type="ECO:0000256" key="1">
    <source>
        <dbReference type="ARBA" id="ARBA00004141"/>
    </source>
</evidence>
<name>A0A915EJR1_9BILA</name>
<dbReference type="GO" id="GO:0005886">
    <property type="term" value="C:plasma membrane"/>
    <property type="evidence" value="ECO:0007669"/>
    <property type="project" value="TreeGrafter"/>
</dbReference>
<dbReference type="InterPro" id="IPR018422">
    <property type="entry name" value="Cation/H_exchanger_CPA1"/>
</dbReference>
<dbReference type="PANTHER" id="PTHR10110">
    <property type="entry name" value="SODIUM/HYDROGEN EXCHANGER"/>
    <property type="match status" value="1"/>
</dbReference>
<proteinExistence type="predicted"/>
<comment type="subcellular location">
    <subcellularLocation>
        <location evidence="1">Membrane</location>
        <topology evidence="1">Multi-pass membrane protein</topology>
    </subcellularLocation>
</comment>
<evidence type="ECO:0000256" key="8">
    <source>
        <dbReference type="ARBA" id="ARBA00023201"/>
    </source>
</evidence>
<evidence type="ECO:0000256" key="6">
    <source>
        <dbReference type="ARBA" id="ARBA00023065"/>
    </source>
</evidence>
<feature type="compositionally biased region" description="Basic and acidic residues" evidence="9">
    <location>
        <begin position="178"/>
        <end position="203"/>
    </location>
</feature>
<evidence type="ECO:0000256" key="7">
    <source>
        <dbReference type="ARBA" id="ARBA00023136"/>
    </source>
</evidence>
<feature type="region of interest" description="Disordered" evidence="9">
    <location>
        <begin position="176"/>
        <end position="203"/>
    </location>
</feature>
<reference evidence="13" key="1">
    <citation type="submission" date="2022-11" db="UniProtKB">
        <authorList>
            <consortium name="WormBaseParasite"/>
        </authorList>
    </citation>
    <scope>IDENTIFICATION</scope>
</reference>
<keyword evidence="7 10" id="KW-0472">Membrane</keyword>
<keyword evidence="6" id="KW-0406">Ion transport</keyword>
<feature type="domain" description="Cation/H+ exchanger transmembrane" evidence="11">
    <location>
        <begin position="4"/>
        <end position="103"/>
    </location>
</feature>
<evidence type="ECO:0000256" key="4">
    <source>
        <dbReference type="ARBA" id="ARBA00022989"/>
    </source>
</evidence>
<evidence type="ECO:0000256" key="2">
    <source>
        <dbReference type="ARBA" id="ARBA00022448"/>
    </source>
</evidence>
<keyword evidence="8" id="KW-0739">Sodium transport</keyword>
<dbReference type="Pfam" id="PF00999">
    <property type="entry name" value="Na_H_Exchanger"/>
    <property type="match status" value="1"/>
</dbReference>
<evidence type="ECO:0000313" key="13">
    <source>
        <dbReference type="WBParaSite" id="jg7040"/>
    </source>
</evidence>
<protein>
    <submittedName>
        <fullName evidence="13">Cation/H+ exchanger domain-containing protein</fullName>
    </submittedName>
</protein>
<dbReference type="Proteomes" id="UP000887574">
    <property type="component" value="Unplaced"/>
</dbReference>
<dbReference type="AlphaFoldDB" id="A0A915EJR1"/>
<keyword evidence="5" id="KW-0915">Sodium</keyword>
<sequence>MLAQCSETVIFMFLGLSTISSNHHFDTLFLVVTVAICLIYRSIGVVVQCAVLNRFRNKNSQMWIMVSMDDKIGAKNMFVTTCIAVIYFTVFLQGITIRPLLHWLEVEKQDLEKQDTMIENVYNRYCDYTMAGIEDIAGMKVEILSETHSSASMLNSKSNKVAAISASMPASNYSTVHSKYEQSADSRKQSLEEATPRDRSLSLRTDLDHRVIGQKDQ</sequence>
<evidence type="ECO:0000256" key="10">
    <source>
        <dbReference type="SAM" id="Phobius"/>
    </source>
</evidence>
<dbReference type="InterPro" id="IPR006153">
    <property type="entry name" value="Cation/H_exchanger_TM"/>
</dbReference>
<evidence type="ECO:0000313" key="12">
    <source>
        <dbReference type="Proteomes" id="UP000887574"/>
    </source>
</evidence>
<keyword evidence="4 10" id="KW-1133">Transmembrane helix</keyword>
<evidence type="ECO:0000256" key="9">
    <source>
        <dbReference type="SAM" id="MobiDB-lite"/>
    </source>
</evidence>
<dbReference type="GO" id="GO:0015385">
    <property type="term" value="F:sodium:proton antiporter activity"/>
    <property type="evidence" value="ECO:0007669"/>
    <property type="project" value="InterPro"/>
</dbReference>
<feature type="transmembrane region" description="Helical" evidence="10">
    <location>
        <begin position="28"/>
        <end position="52"/>
    </location>
</feature>
<keyword evidence="12" id="KW-1185">Reference proteome</keyword>
<evidence type="ECO:0000256" key="5">
    <source>
        <dbReference type="ARBA" id="ARBA00023053"/>
    </source>
</evidence>
<evidence type="ECO:0000256" key="3">
    <source>
        <dbReference type="ARBA" id="ARBA00022692"/>
    </source>
</evidence>
<keyword evidence="3 10" id="KW-0812">Transmembrane</keyword>
<keyword evidence="2" id="KW-0813">Transport</keyword>